<evidence type="ECO:0000256" key="1">
    <source>
        <dbReference type="SAM" id="MobiDB-lite"/>
    </source>
</evidence>
<dbReference type="Proteomes" id="UP001205965">
    <property type="component" value="Unassembled WGS sequence"/>
</dbReference>
<dbReference type="RefSeq" id="WP_259428447.1">
    <property type="nucleotide sequence ID" value="NZ_JANWTC010000010.1"/>
</dbReference>
<accession>A0ABT2FYP9</accession>
<evidence type="ECO:0000313" key="2">
    <source>
        <dbReference type="EMBL" id="MCS5480377.1"/>
    </source>
</evidence>
<protein>
    <submittedName>
        <fullName evidence="2">Uncharacterized protein</fullName>
    </submittedName>
</protein>
<gene>
    <name evidence="2" type="ORF">NYP18_12015</name>
</gene>
<feature type="region of interest" description="Disordered" evidence="1">
    <location>
        <begin position="1"/>
        <end position="27"/>
    </location>
</feature>
<proteinExistence type="predicted"/>
<dbReference type="EMBL" id="JANWTC010000010">
    <property type="protein sequence ID" value="MCS5480377.1"/>
    <property type="molecule type" value="Genomic_DNA"/>
</dbReference>
<comment type="caution">
    <text evidence="2">The sequence shown here is derived from an EMBL/GenBank/DDBJ whole genome shotgun (WGS) entry which is preliminary data.</text>
</comment>
<keyword evidence="3" id="KW-1185">Reference proteome</keyword>
<feature type="compositionally biased region" description="Basic residues" evidence="1">
    <location>
        <begin position="1"/>
        <end position="19"/>
    </location>
</feature>
<reference evidence="2 3" key="1">
    <citation type="submission" date="2022-08" db="EMBL/GenBank/DDBJ databases">
        <title>YIM 101645 draft genome.</title>
        <authorList>
            <person name="Chen X."/>
        </authorList>
    </citation>
    <scope>NUCLEOTIDE SEQUENCE [LARGE SCALE GENOMIC DNA]</scope>
    <source>
        <strain evidence="2 3">YIM 101645</strain>
    </source>
</reference>
<sequence length="72" mass="8271">MGKKKSAKHRNKKDNKKHQAVSAAGWKTKKKCCRSNPRCKKCPVVYTRLLKAGAFEGDTAELKQKLKDARRW</sequence>
<organism evidence="2 3">
    <name type="scientific">Corynebacterium lemuris</name>
    <dbReference type="NCBI Taxonomy" id="1859292"/>
    <lineage>
        <taxon>Bacteria</taxon>
        <taxon>Bacillati</taxon>
        <taxon>Actinomycetota</taxon>
        <taxon>Actinomycetes</taxon>
        <taxon>Mycobacteriales</taxon>
        <taxon>Corynebacteriaceae</taxon>
        <taxon>Corynebacterium</taxon>
    </lineage>
</organism>
<evidence type="ECO:0000313" key="3">
    <source>
        <dbReference type="Proteomes" id="UP001205965"/>
    </source>
</evidence>
<name>A0ABT2FYP9_9CORY</name>